<dbReference type="InterPro" id="IPR036774">
    <property type="entry name" value="ERV/ALR_sulphydryl_oxid_sf"/>
</dbReference>
<dbReference type="SUPFAM" id="SSF69000">
    <property type="entry name" value="FAD-dependent thiol oxidase"/>
    <property type="match status" value="1"/>
</dbReference>
<keyword evidence="6" id="KW-1015">Disulfide bond</keyword>
<dbReference type="GO" id="GO:0016971">
    <property type="term" value="F:flavin-dependent sulfhydryl oxidase activity"/>
    <property type="evidence" value="ECO:0007669"/>
    <property type="project" value="InterPro"/>
</dbReference>
<evidence type="ECO:0000256" key="1">
    <source>
        <dbReference type="ARBA" id="ARBA00001974"/>
    </source>
</evidence>
<comment type="cofactor">
    <cofactor evidence="1">
        <name>FAD</name>
        <dbReference type="ChEBI" id="CHEBI:57692"/>
    </cofactor>
</comment>
<evidence type="ECO:0000256" key="4">
    <source>
        <dbReference type="ARBA" id="ARBA00022827"/>
    </source>
</evidence>
<protein>
    <recommendedName>
        <fullName evidence="2">thiol oxidase</fullName>
        <ecNumber evidence="2">1.8.3.2</ecNumber>
    </recommendedName>
</protein>
<evidence type="ECO:0000256" key="3">
    <source>
        <dbReference type="ARBA" id="ARBA00022630"/>
    </source>
</evidence>
<keyword evidence="4" id="KW-0274">FAD</keyword>
<dbReference type="InterPro" id="IPR039799">
    <property type="entry name" value="ALR/ERV"/>
</dbReference>
<evidence type="ECO:0000313" key="8">
    <source>
        <dbReference type="EMBL" id="QHS86004.1"/>
    </source>
</evidence>
<dbReference type="GO" id="GO:0005739">
    <property type="term" value="C:mitochondrion"/>
    <property type="evidence" value="ECO:0007669"/>
    <property type="project" value="TreeGrafter"/>
</dbReference>
<evidence type="ECO:0000259" key="7">
    <source>
        <dbReference type="PROSITE" id="PS51324"/>
    </source>
</evidence>
<dbReference type="EC" id="1.8.3.2" evidence="2"/>
<dbReference type="PANTHER" id="PTHR12645">
    <property type="entry name" value="ALR/ERV"/>
    <property type="match status" value="1"/>
</dbReference>
<dbReference type="PROSITE" id="PS51324">
    <property type="entry name" value="ERV_ALR"/>
    <property type="match status" value="1"/>
</dbReference>
<dbReference type="PANTHER" id="PTHR12645:SF0">
    <property type="entry name" value="FAD-LINKED SULFHYDRYL OXIDASE ALR"/>
    <property type="match status" value="1"/>
</dbReference>
<name>A0A6C0B2H5_9ZZZZ</name>
<keyword evidence="3" id="KW-0285">Flavoprotein</keyword>
<proteinExistence type="predicted"/>
<sequence>MTKLWGPLGWMTLHSVSLIYPEQPSLAERQIATRFLDLFAETISCNQCKLHFKTMRALYITSNPDYLNSRQNFAVFVFRAHNSVNKRLDKPRPATVAECLQTLRNASSQNSLAYFRNAYLSYLTGNWNREFTGDAVIIRASVKEMIIINNEYWSPRENGIPDLVEADVVMPIEKNGMRVNASGRVISTEVGFKGGKLKLGNR</sequence>
<feature type="domain" description="ERV/ALR sulfhydryl oxidase" evidence="7">
    <location>
        <begin position="1"/>
        <end position="103"/>
    </location>
</feature>
<accession>A0A6C0B2H5</accession>
<evidence type="ECO:0000256" key="5">
    <source>
        <dbReference type="ARBA" id="ARBA00023002"/>
    </source>
</evidence>
<dbReference type="GO" id="GO:0050660">
    <property type="term" value="F:flavin adenine dinucleotide binding"/>
    <property type="evidence" value="ECO:0007669"/>
    <property type="project" value="TreeGrafter"/>
</dbReference>
<dbReference type="Gene3D" id="1.20.120.310">
    <property type="entry name" value="ERV/ALR sulfhydryl oxidase domain"/>
    <property type="match status" value="1"/>
</dbReference>
<dbReference type="EMBL" id="MN739050">
    <property type="protein sequence ID" value="QHS86004.1"/>
    <property type="molecule type" value="Genomic_DNA"/>
</dbReference>
<evidence type="ECO:0000256" key="6">
    <source>
        <dbReference type="ARBA" id="ARBA00023157"/>
    </source>
</evidence>
<keyword evidence="5" id="KW-0560">Oxidoreductase</keyword>
<evidence type="ECO:0000256" key="2">
    <source>
        <dbReference type="ARBA" id="ARBA00012512"/>
    </source>
</evidence>
<dbReference type="AlphaFoldDB" id="A0A6C0B2H5"/>
<dbReference type="InterPro" id="IPR017905">
    <property type="entry name" value="ERV/ALR_sulphydryl_oxidase"/>
</dbReference>
<dbReference type="Pfam" id="PF04777">
    <property type="entry name" value="Evr1_Alr"/>
    <property type="match status" value="1"/>
</dbReference>
<reference evidence="8" key="1">
    <citation type="journal article" date="2020" name="Nature">
        <title>Giant virus diversity and host interactions through global metagenomics.</title>
        <authorList>
            <person name="Schulz F."/>
            <person name="Roux S."/>
            <person name="Paez-Espino D."/>
            <person name="Jungbluth S."/>
            <person name="Walsh D.A."/>
            <person name="Denef V.J."/>
            <person name="McMahon K.D."/>
            <person name="Konstantinidis K.T."/>
            <person name="Eloe-Fadrosh E.A."/>
            <person name="Kyrpides N.C."/>
            <person name="Woyke T."/>
        </authorList>
    </citation>
    <scope>NUCLEOTIDE SEQUENCE</scope>
    <source>
        <strain evidence="8">GVMAG-M-3300009185-7</strain>
    </source>
</reference>
<organism evidence="8">
    <name type="scientific">viral metagenome</name>
    <dbReference type="NCBI Taxonomy" id="1070528"/>
    <lineage>
        <taxon>unclassified sequences</taxon>
        <taxon>metagenomes</taxon>
        <taxon>organismal metagenomes</taxon>
    </lineage>
</organism>